<organism evidence="1 2">
    <name type="scientific">Parachaetomium inaequale</name>
    <dbReference type="NCBI Taxonomy" id="2588326"/>
    <lineage>
        <taxon>Eukaryota</taxon>
        <taxon>Fungi</taxon>
        <taxon>Dikarya</taxon>
        <taxon>Ascomycota</taxon>
        <taxon>Pezizomycotina</taxon>
        <taxon>Sordariomycetes</taxon>
        <taxon>Sordariomycetidae</taxon>
        <taxon>Sordariales</taxon>
        <taxon>Chaetomiaceae</taxon>
        <taxon>Parachaetomium</taxon>
    </lineage>
</organism>
<evidence type="ECO:0000313" key="1">
    <source>
        <dbReference type="EMBL" id="KAK4031346.1"/>
    </source>
</evidence>
<gene>
    <name evidence="1" type="ORF">C8A01DRAFT_21412</name>
</gene>
<accession>A0AAN6SK55</accession>
<evidence type="ECO:0000313" key="2">
    <source>
        <dbReference type="Proteomes" id="UP001303115"/>
    </source>
</evidence>
<proteinExistence type="predicted"/>
<dbReference type="EMBL" id="MU854853">
    <property type="protein sequence ID" value="KAK4031346.1"/>
    <property type="molecule type" value="Genomic_DNA"/>
</dbReference>
<dbReference type="Proteomes" id="UP001303115">
    <property type="component" value="Unassembled WGS sequence"/>
</dbReference>
<reference evidence="2" key="1">
    <citation type="journal article" date="2023" name="Mol. Phylogenet. Evol.">
        <title>Genome-scale phylogeny and comparative genomics of the fungal order Sordariales.</title>
        <authorList>
            <person name="Hensen N."/>
            <person name="Bonometti L."/>
            <person name="Westerberg I."/>
            <person name="Brannstrom I.O."/>
            <person name="Guillou S."/>
            <person name="Cros-Aarteil S."/>
            <person name="Calhoun S."/>
            <person name="Haridas S."/>
            <person name="Kuo A."/>
            <person name="Mondo S."/>
            <person name="Pangilinan J."/>
            <person name="Riley R."/>
            <person name="LaButti K."/>
            <person name="Andreopoulos B."/>
            <person name="Lipzen A."/>
            <person name="Chen C."/>
            <person name="Yan M."/>
            <person name="Daum C."/>
            <person name="Ng V."/>
            <person name="Clum A."/>
            <person name="Steindorff A."/>
            <person name="Ohm R.A."/>
            <person name="Martin F."/>
            <person name="Silar P."/>
            <person name="Natvig D.O."/>
            <person name="Lalanne C."/>
            <person name="Gautier V."/>
            <person name="Ament-Velasquez S.L."/>
            <person name="Kruys A."/>
            <person name="Hutchinson M.I."/>
            <person name="Powell A.J."/>
            <person name="Barry K."/>
            <person name="Miller A.N."/>
            <person name="Grigoriev I.V."/>
            <person name="Debuchy R."/>
            <person name="Gladieux P."/>
            <person name="Hiltunen Thoren M."/>
            <person name="Johannesson H."/>
        </authorList>
    </citation>
    <scope>NUCLEOTIDE SEQUENCE [LARGE SCALE GENOMIC DNA]</scope>
    <source>
        <strain evidence="2">CBS 284.82</strain>
    </source>
</reference>
<sequence length="291" mass="33637">MDAADIDFIKKYVGQTKRAIKTRAAEHRRVAARLRQFLDGGDSVEDIQRRKGVHLLNFVWASSATRTFKFTRLGTLKGDLDDLDRPLWLNIVEMYFCLMFQSLQPGTLRQYLGVDSLDTPDSGLNIALPLYQSNRDKTIGSTCACLQSSDPEIIRYAKARLNFCLNPAREKLKELNWEPSKKNLPLRRLEELNWNPTAFAMRKASPRWRTKYRDPVPKWGEPTVVKVFCKQCGFTTLDTAPVFHIHTGAYAVRRRRCLYCIPSAADAKHRLTHARRSLYPVEPMAWIMLRY</sequence>
<dbReference type="AlphaFoldDB" id="A0AAN6SK55"/>
<name>A0AAN6SK55_9PEZI</name>
<protein>
    <submittedName>
        <fullName evidence="1">Uncharacterized protein</fullName>
    </submittedName>
</protein>
<comment type="caution">
    <text evidence="1">The sequence shown here is derived from an EMBL/GenBank/DDBJ whole genome shotgun (WGS) entry which is preliminary data.</text>
</comment>
<keyword evidence="2" id="KW-1185">Reference proteome</keyword>